<evidence type="ECO:0000259" key="10">
    <source>
        <dbReference type="PROSITE" id="PS50075"/>
    </source>
</evidence>
<evidence type="ECO:0000256" key="6">
    <source>
        <dbReference type="ARBA" id="ARBA00023268"/>
    </source>
</evidence>
<dbReference type="Gene3D" id="3.40.47.10">
    <property type="match status" value="1"/>
</dbReference>
<evidence type="ECO:0000256" key="8">
    <source>
        <dbReference type="PROSITE-ProRule" id="PRU01363"/>
    </source>
</evidence>
<dbReference type="VEuPathDB" id="FungiDB:BO71DRAFT_468129"/>
<feature type="domain" description="Ketosynthase family 3 (KS3)" evidence="11">
    <location>
        <begin position="16"/>
        <end position="440"/>
    </location>
</feature>
<keyword evidence="4" id="KW-0489">Methyltransferase</keyword>
<dbReference type="InterPro" id="IPR049900">
    <property type="entry name" value="PKS_mFAS_DH"/>
</dbReference>
<dbReference type="InterPro" id="IPR009081">
    <property type="entry name" value="PP-bd_ACP"/>
</dbReference>
<dbReference type="InterPro" id="IPR020841">
    <property type="entry name" value="PKS_Beta-ketoAc_synthase_dom"/>
</dbReference>
<dbReference type="Pfam" id="PF16197">
    <property type="entry name" value="KAsynt_C_assoc"/>
    <property type="match status" value="1"/>
</dbReference>
<dbReference type="InterPro" id="IPR014030">
    <property type="entry name" value="Ketoacyl_synth_N"/>
</dbReference>
<dbReference type="SUPFAM" id="SSF47336">
    <property type="entry name" value="ACP-like"/>
    <property type="match status" value="1"/>
</dbReference>
<evidence type="ECO:0000259" key="12">
    <source>
        <dbReference type="PROSITE" id="PS52019"/>
    </source>
</evidence>
<dbReference type="Gene3D" id="3.40.50.1820">
    <property type="entry name" value="alpha/beta hydrolase"/>
    <property type="match status" value="1"/>
</dbReference>
<dbReference type="Pfam" id="PF02801">
    <property type="entry name" value="Ketoacyl-synt_C"/>
    <property type="match status" value="1"/>
</dbReference>
<reference evidence="13 14" key="1">
    <citation type="submission" date="2018-02" db="EMBL/GenBank/DDBJ databases">
        <title>The genomes of Aspergillus section Nigri reveals drivers in fungal speciation.</title>
        <authorList>
            <consortium name="DOE Joint Genome Institute"/>
            <person name="Vesth T.C."/>
            <person name="Nybo J."/>
            <person name="Theobald S."/>
            <person name="Brandl J."/>
            <person name="Frisvad J.C."/>
            <person name="Nielsen K.F."/>
            <person name="Lyhne E.K."/>
            <person name="Kogle M.E."/>
            <person name="Kuo A."/>
            <person name="Riley R."/>
            <person name="Clum A."/>
            <person name="Nolan M."/>
            <person name="Lipzen A."/>
            <person name="Salamov A."/>
            <person name="Henrissat B."/>
            <person name="Wiebenga A."/>
            <person name="De vries R.P."/>
            <person name="Grigoriev I.V."/>
            <person name="Mortensen U.H."/>
            <person name="Andersen M.R."/>
            <person name="Baker S.E."/>
        </authorList>
    </citation>
    <scope>NUCLEOTIDE SEQUENCE [LARGE SCALE GENOMIC DNA]</scope>
    <source>
        <strain evidence="13 14">CBS 707.79</strain>
    </source>
</reference>
<evidence type="ECO:0000259" key="11">
    <source>
        <dbReference type="PROSITE" id="PS52004"/>
    </source>
</evidence>
<dbReference type="OrthoDB" id="429813at2759"/>
<dbReference type="Gene3D" id="1.10.1200.10">
    <property type="entry name" value="ACP-like"/>
    <property type="match status" value="1"/>
</dbReference>
<feature type="active site" description="Proton acceptor; for dehydratase activity" evidence="8">
    <location>
        <position position="950"/>
    </location>
</feature>
<keyword evidence="14" id="KW-1185">Reference proteome</keyword>
<dbReference type="PROSITE" id="PS00606">
    <property type="entry name" value="KS3_1"/>
    <property type="match status" value="1"/>
</dbReference>
<dbReference type="GO" id="GO:0006508">
    <property type="term" value="P:proteolysis"/>
    <property type="evidence" value="ECO:0007669"/>
    <property type="project" value="InterPro"/>
</dbReference>
<dbReference type="InterPro" id="IPR016035">
    <property type="entry name" value="Acyl_Trfase/lysoPLipase"/>
</dbReference>
<dbReference type="PANTHER" id="PTHR43775:SF21">
    <property type="entry name" value="NON-REDUCING POLYKETIDE SYNTHASE AUSA-RELATED"/>
    <property type="match status" value="1"/>
</dbReference>
<evidence type="ECO:0000256" key="5">
    <source>
        <dbReference type="ARBA" id="ARBA00022679"/>
    </source>
</evidence>
<dbReference type="SMART" id="SM00825">
    <property type="entry name" value="PKS_KS"/>
    <property type="match status" value="1"/>
</dbReference>
<dbReference type="GO" id="GO:0008168">
    <property type="term" value="F:methyltransferase activity"/>
    <property type="evidence" value="ECO:0007669"/>
    <property type="project" value="UniProtKB-KW"/>
</dbReference>
<dbReference type="InterPro" id="IPR032821">
    <property type="entry name" value="PKS_assoc"/>
</dbReference>
<evidence type="ECO:0000256" key="3">
    <source>
        <dbReference type="ARBA" id="ARBA00022553"/>
    </source>
</evidence>
<dbReference type="PROSITE" id="PS52019">
    <property type="entry name" value="PKS_MFAS_DH"/>
    <property type="match status" value="1"/>
</dbReference>
<evidence type="ECO:0000256" key="2">
    <source>
        <dbReference type="ARBA" id="ARBA00022450"/>
    </source>
</evidence>
<dbReference type="Pfam" id="PF14765">
    <property type="entry name" value="PS-DH"/>
    <property type="match status" value="1"/>
</dbReference>
<dbReference type="InterPro" id="IPR029058">
    <property type="entry name" value="AB_hydrolase_fold"/>
</dbReference>
<dbReference type="Proteomes" id="UP000247810">
    <property type="component" value="Unassembled WGS sequence"/>
</dbReference>
<comment type="catalytic activity">
    <reaction evidence="7">
        <text>3 malonyl-CoA + acetyl-CoA + 2 S-adenosyl-L-methionine = 3,5-dimethylorsellinate + 2 S-adenosyl-L-homocysteine + 3 CO2 + 4 CoA</text>
        <dbReference type="Rhea" id="RHEA:49628"/>
        <dbReference type="ChEBI" id="CHEBI:16526"/>
        <dbReference type="ChEBI" id="CHEBI:57287"/>
        <dbReference type="ChEBI" id="CHEBI:57288"/>
        <dbReference type="ChEBI" id="CHEBI:57384"/>
        <dbReference type="ChEBI" id="CHEBI:57856"/>
        <dbReference type="ChEBI" id="CHEBI:59789"/>
        <dbReference type="ChEBI" id="CHEBI:131856"/>
    </reaction>
    <physiologicalReaction direction="left-to-right" evidence="7">
        <dbReference type="Rhea" id="RHEA:49629"/>
    </physiologicalReaction>
</comment>
<proteinExistence type="predicted"/>
<keyword evidence="3" id="KW-0597">Phosphoprotein</keyword>
<dbReference type="SUPFAM" id="SSF55048">
    <property type="entry name" value="Probable ACP-binding domain of malonyl-CoA ACP transacylase"/>
    <property type="match status" value="1"/>
</dbReference>
<feature type="domain" description="Carrier" evidence="10">
    <location>
        <begin position="1253"/>
        <end position="1332"/>
    </location>
</feature>
<dbReference type="GO" id="GO:0032259">
    <property type="term" value="P:methylation"/>
    <property type="evidence" value="ECO:0007669"/>
    <property type="project" value="UniProtKB-KW"/>
</dbReference>
<accession>A0A319DQC2</accession>
<dbReference type="Gene3D" id="3.40.366.10">
    <property type="entry name" value="Malonyl-Coenzyme A Acyl Carrier Protein, domain 2"/>
    <property type="match status" value="1"/>
</dbReference>
<dbReference type="GO" id="GO:0006633">
    <property type="term" value="P:fatty acid biosynthetic process"/>
    <property type="evidence" value="ECO:0007669"/>
    <property type="project" value="InterPro"/>
</dbReference>
<dbReference type="InterPro" id="IPR018201">
    <property type="entry name" value="Ketoacyl_synth_AS"/>
</dbReference>
<evidence type="ECO:0000256" key="9">
    <source>
        <dbReference type="SAM" id="MobiDB-lite"/>
    </source>
</evidence>
<feature type="region of interest" description="C-terminal hotdog fold" evidence="8">
    <location>
        <begin position="1060"/>
        <end position="1213"/>
    </location>
</feature>
<evidence type="ECO:0000256" key="7">
    <source>
        <dbReference type="ARBA" id="ARBA00047988"/>
    </source>
</evidence>
<dbReference type="STRING" id="1448320.A0A319DQC2"/>
<evidence type="ECO:0000313" key="14">
    <source>
        <dbReference type="Proteomes" id="UP000247810"/>
    </source>
</evidence>
<dbReference type="GO" id="GO:0008236">
    <property type="term" value="F:serine-type peptidase activity"/>
    <property type="evidence" value="ECO:0007669"/>
    <property type="project" value="InterPro"/>
</dbReference>
<dbReference type="Pfam" id="PF00550">
    <property type="entry name" value="PP-binding"/>
    <property type="match status" value="1"/>
</dbReference>
<dbReference type="Pfam" id="PF20434">
    <property type="entry name" value="BD-FAE"/>
    <property type="match status" value="1"/>
</dbReference>
<dbReference type="Gene3D" id="3.30.70.3290">
    <property type="match status" value="1"/>
</dbReference>
<dbReference type="SUPFAM" id="SSF53474">
    <property type="entry name" value="alpha/beta-Hydrolases"/>
    <property type="match status" value="1"/>
</dbReference>
<comment type="pathway">
    <text evidence="1">Secondary metabolite biosynthesis; terpenoid biosynthesis.</text>
</comment>
<keyword evidence="5" id="KW-0808">Transferase</keyword>
<feature type="domain" description="PKS/mFAS DH" evidence="12">
    <location>
        <begin position="916"/>
        <end position="1213"/>
    </location>
</feature>
<dbReference type="InterPro" id="IPR014031">
    <property type="entry name" value="Ketoacyl_synth_C"/>
</dbReference>
<dbReference type="InterPro" id="IPR016039">
    <property type="entry name" value="Thiolase-like"/>
</dbReference>
<name>A0A319DQC2_9EURO</name>
<dbReference type="InterPro" id="IPR006162">
    <property type="entry name" value="Ppantetheine_attach_site"/>
</dbReference>
<dbReference type="InterPro" id="IPR016036">
    <property type="entry name" value="Malonyl_transacylase_ACP-bd"/>
</dbReference>
<dbReference type="GO" id="GO:0044550">
    <property type="term" value="P:secondary metabolite biosynthetic process"/>
    <property type="evidence" value="ECO:0007669"/>
    <property type="project" value="TreeGrafter"/>
</dbReference>
<keyword evidence="2" id="KW-0596">Phosphopantetheine</keyword>
<dbReference type="InterPro" id="IPR036736">
    <property type="entry name" value="ACP-like_sf"/>
</dbReference>
<dbReference type="SMART" id="SM00827">
    <property type="entry name" value="PKS_AT"/>
    <property type="match status" value="1"/>
</dbReference>
<dbReference type="InterPro" id="IPR049551">
    <property type="entry name" value="PKS_DH_C"/>
</dbReference>
<dbReference type="PROSITE" id="PS00012">
    <property type="entry name" value="PHOSPHOPANTETHEINE"/>
    <property type="match status" value="1"/>
</dbReference>
<feature type="active site" description="Proton donor; for dehydratase activity" evidence="8">
    <location>
        <position position="1124"/>
    </location>
</feature>
<dbReference type="InterPro" id="IPR001227">
    <property type="entry name" value="Ac_transferase_dom_sf"/>
</dbReference>
<evidence type="ECO:0000313" key="13">
    <source>
        <dbReference type="EMBL" id="PYH99806.1"/>
    </source>
</evidence>
<organism evidence="13 14">
    <name type="scientific">Aspergillus ellipticus CBS 707.79</name>
    <dbReference type="NCBI Taxonomy" id="1448320"/>
    <lineage>
        <taxon>Eukaryota</taxon>
        <taxon>Fungi</taxon>
        <taxon>Dikarya</taxon>
        <taxon>Ascomycota</taxon>
        <taxon>Pezizomycotina</taxon>
        <taxon>Eurotiomycetes</taxon>
        <taxon>Eurotiomycetidae</taxon>
        <taxon>Eurotiales</taxon>
        <taxon>Aspergillaceae</taxon>
        <taxon>Aspergillus</taxon>
        <taxon>Aspergillus subgen. Circumdati</taxon>
    </lineage>
</organism>
<dbReference type="Pfam" id="PF00109">
    <property type="entry name" value="ketoacyl-synt"/>
    <property type="match status" value="1"/>
</dbReference>
<dbReference type="GO" id="GO:0004312">
    <property type="term" value="F:fatty acid synthase activity"/>
    <property type="evidence" value="ECO:0007669"/>
    <property type="project" value="TreeGrafter"/>
</dbReference>
<dbReference type="Gene3D" id="3.10.129.110">
    <property type="entry name" value="Polyketide synthase dehydratase"/>
    <property type="match status" value="1"/>
</dbReference>
<dbReference type="InterPro" id="IPR050091">
    <property type="entry name" value="PKS_NRPS_Biosynth_Enz"/>
</dbReference>
<dbReference type="PROSITE" id="PS50075">
    <property type="entry name" value="CARRIER"/>
    <property type="match status" value="1"/>
</dbReference>
<dbReference type="Pfam" id="PF00698">
    <property type="entry name" value="Acyl_transf_1"/>
    <property type="match status" value="1"/>
</dbReference>
<keyword evidence="6" id="KW-0511">Multifunctional enzyme</keyword>
<feature type="region of interest" description="N-terminal hotdog fold" evidence="8">
    <location>
        <begin position="916"/>
        <end position="1041"/>
    </location>
</feature>
<sequence length="1715" mass="186797">MAILVPSPHPRDSFPSDAIAIVGAACRLPGADSIEELWDVISQGEIKVEEVPEDRFNITETFRGQQDKEWLNKRKFYGNFVDDVAAFDNTFFGISPREATYMDPQQRLLLATAFEAMDSSGYLRKHRKEDGDSIGCFIGATYTEYLENTCAYSPSAFTAPGTIRAFLSGKISYHFGWTGPSEVIDTACSASLVAIHRACRAIQAGDCSMALAGGVNIITGIHNYLDLAKAGFISPTGQCKPFDESGDGYCRADGVGLVVLKPLDQAISGGDHIMGVIRASATNQGGLHAPSITVPDSTAQQALYNNVISRSGIQPEQVSYIEAHGTGTRVGDPIEMKSIRSVFGGTHRPETLHLGSLKANVGHSETAAGVASLLKVLTMFAHQSIPPLAGFKTLNPKIPSLEPDKLKIPTKIVSWTTESRNACVNSYGASGSNSALICSEWTGEPNLHKKHPVPSAASYPVLLTAASKQSLRAYANELVSYILKSPPGLSVGDIAYTLSERRKHHRLRWTTTAADIPSLLQRLRSDIKPLDAPKSPKRVVLAISGQSKTNIGLDAQICETNPRFMAYIDACSQILMDLGQPDIRAALCQPEPIKDVVTLQCGTFAVQYASARCWLDGGLKVEAVIGHSLGELTALAVSGVLSLTDALKLVSHRAHLMSTKWGPDRGTMLAIHADIETVRDLMDSVGTTVNSSNDALEIACYNSMNSHVVVGKESSITMAEMILRNDSRYIGLRAQRLNVSHGFHSQFTDPLLDDLVDFARTLDFRKPKIPLETCTEHASTTIGPTYLADHSRKPVYFVNAVRRLEEQLSHCVWLEAGRQTPIVPMTKKAVAHPDAHTFQSAAPIEIAAANLWREGVANSFWAFLTPKDLDLKQIWLPPYQFDRPQYWLDYVDRALEEKEKALEILNGKSSGLNKAPALLSFHGPSDNNGASQNFRIHTETERYTRIVKGHAVRQRPLCPASMYMECATMGALMLGSELKGKTLGFQNITFHRGLGCDENVDVHMRLDHRIEADTWSFNVHSSNTNHAEGDFGVLSAADPDFKLYSLLVSDQITALHNNPDAEKLRTRRAYSLFSRIVDYGELLQGITTITLGTNQAVAEVKVPCVTFAHQESTAADIVDARALDTFIQVLGLLINSGTGSNSDSEVYVATAINKMVVLPSDFQSSQTWTVYAMFSAVDSKNMTGAIFVFSEAGELVVRGSGIRFMKIQAARLERMLGGNVPQTVTAPKAFVPAAEKQPPVTNGTNHPRLKGSNQNQDKLPELRVLVSSYTGVPVSEINDDESLGSMGLDSLATVELADELKANFNIHVDADDLAALGIKDLKKHLGSLITNGDGFSHTNGYTHEPESLPNYPPIASGTDSNHILTNGHVKKSKVRPNSRHKVETLVYKKVDEVEIPADVFIPLEAPPRAMPIALMIHGGGHMTLSRKAVRPAQTSFLLTKGILPISIDYRLCPQLNIIDGPIADVKDAYAWAQRDLPRILKGKGVEVDPTRMVVVGWSTGGHLAMTTSWTTPEAGLTPPLAILSFYCPTNYDPSEAQLQMGKEYPPRTMSMSEIRNALPARPITSHAFNSTDTSGLGWIQPGDPLSELVLALVKEENGMGLLIDGMPKEGEQISRPDPKRAAAISPLAQVRAGNYHTPTFLIIGEEDEIVPFHTAVEFINSLKENGIKHGFLPIPGERHIHDLTLTPGSEGWENGVAPGYKFLLEQIELADEADD</sequence>
<dbReference type="InterPro" id="IPR042104">
    <property type="entry name" value="PKS_dehydratase_sf"/>
</dbReference>
<dbReference type="PROSITE" id="PS52004">
    <property type="entry name" value="KS3_2"/>
    <property type="match status" value="1"/>
</dbReference>
<dbReference type="EMBL" id="KZ825799">
    <property type="protein sequence ID" value="PYH99806.1"/>
    <property type="molecule type" value="Genomic_DNA"/>
</dbReference>
<protein>
    <submittedName>
        <fullName evidence="13">Ketoacyl-synt-domain-containing protein</fullName>
    </submittedName>
</protein>
<dbReference type="InterPro" id="IPR049492">
    <property type="entry name" value="BD-FAE-like_dom"/>
</dbReference>
<gene>
    <name evidence="13" type="ORF">BO71DRAFT_468129</name>
</gene>
<dbReference type="CDD" id="cd00833">
    <property type="entry name" value="PKS"/>
    <property type="match status" value="1"/>
</dbReference>
<dbReference type="SUPFAM" id="SSF52151">
    <property type="entry name" value="FabD/lysophospholipase-like"/>
    <property type="match status" value="1"/>
</dbReference>
<evidence type="ECO:0000256" key="1">
    <source>
        <dbReference type="ARBA" id="ARBA00004721"/>
    </source>
</evidence>
<dbReference type="InterPro" id="IPR001375">
    <property type="entry name" value="Peptidase_S9_cat"/>
</dbReference>
<dbReference type="PANTHER" id="PTHR43775">
    <property type="entry name" value="FATTY ACID SYNTHASE"/>
    <property type="match status" value="1"/>
</dbReference>
<feature type="region of interest" description="Disordered" evidence="9">
    <location>
        <begin position="1235"/>
        <end position="1255"/>
    </location>
</feature>
<dbReference type="SUPFAM" id="SSF53901">
    <property type="entry name" value="Thiolase-like"/>
    <property type="match status" value="1"/>
</dbReference>
<dbReference type="GO" id="GO:0004315">
    <property type="term" value="F:3-oxoacyl-[acyl-carrier-protein] synthase activity"/>
    <property type="evidence" value="ECO:0007669"/>
    <property type="project" value="InterPro"/>
</dbReference>
<dbReference type="InterPro" id="IPR014043">
    <property type="entry name" value="Acyl_transferase_dom"/>
</dbReference>
<dbReference type="Pfam" id="PF00326">
    <property type="entry name" value="Peptidase_S9"/>
    <property type="match status" value="1"/>
</dbReference>
<feature type="compositionally biased region" description="Polar residues" evidence="9">
    <location>
        <begin position="1239"/>
        <end position="1255"/>
    </location>
</feature>
<evidence type="ECO:0000256" key="4">
    <source>
        <dbReference type="ARBA" id="ARBA00022603"/>
    </source>
</evidence>